<sequence>MELIFAYVAGLLTLINPCVLPILPIVLASALQVSRAGPIALCAGLSLSFVLLGVGIAAFGRVLGIDTDMVAFVGALLMIAFGVMMLVPRFADKFASATGGMATAADEQLDDLDRSGLRGQFFGGMLLGAVWVPCVGPTLGGAIALASTGESLGWATLIMLFFALGISTIILLLAYGAQAAIRNRRDWLRTTAAKARPAMGVLFILTGLVLAFGLHKYAEIWLLDNLPYWLQDLSVRF</sequence>
<keyword evidence="9" id="KW-1185">Reference proteome</keyword>
<dbReference type="PANTHER" id="PTHR31272">
    <property type="entry name" value="CYTOCHROME C-TYPE BIOGENESIS PROTEIN HI_1454-RELATED"/>
    <property type="match status" value="1"/>
</dbReference>
<dbReference type="GO" id="GO:0016020">
    <property type="term" value="C:membrane"/>
    <property type="evidence" value="ECO:0007669"/>
    <property type="project" value="UniProtKB-SubCell"/>
</dbReference>
<dbReference type="PANTHER" id="PTHR31272:SF9">
    <property type="entry name" value="BLL1027 PROTEIN"/>
    <property type="match status" value="1"/>
</dbReference>
<organism evidence="8 9">
    <name type="scientific">Octadecabacter temperatus</name>
    <dbReference type="NCBI Taxonomy" id="1458307"/>
    <lineage>
        <taxon>Bacteria</taxon>
        <taxon>Pseudomonadati</taxon>
        <taxon>Pseudomonadota</taxon>
        <taxon>Alphaproteobacteria</taxon>
        <taxon>Rhodobacterales</taxon>
        <taxon>Roseobacteraceae</taxon>
        <taxon>Octadecabacter</taxon>
    </lineage>
</organism>
<evidence type="ECO:0000256" key="2">
    <source>
        <dbReference type="ARBA" id="ARBA00006143"/>
    </source>
</evidence>
<dbReference type="OrthoDB" id="9811352at2"/>
<evidence type="ECO:0000256" key="1">
    <source>
        <dbReference type="ARBA" id="ARBA00004141"/>
    </source>
</evidence>
<evidence type="ECO:0000256" key="4">
    <source>
        <dbReference type="ARBA" id="ARBA00022748"/>
    </source>
</evidence>
<comment type="subcellular location">
    <subcellularLocation>
        <location evidence="1">Membrane</location>
        <topology evidence="1">Multi-pass membrane protein</topology>
    </subcellularLocation>
</comment>
<dbReference type="EMBL" id="CP012160">
    <property type="protein sequence ID" value="AKS47621.1"/>
    <property type="molecule type" value="Genomic_DNA"/>
</dbReference>
<reference evidence="8 9" key="1">
    <citation type="journal article" date="2015" name="Genome Announc.">
        <title>Closed Genome Sequence of Octadecabacter temperatus SB1, the First Mesophilic Species of the Genus Octadecabacter.</title>
        <authorList>
            <person name="Voget S."/>
            <person name="Billerbeck S."/>
            <person name="Simon M."/>
            <person name="Daniel R."/>
        </authorList>
    </citation>
    <scope>NUCLEOTIDE SEQUENCE [LARGE SCALE GENOMIC DNA]</scope>
    <source>
        <strain evidence="8 9">SB1</strain>
    </source>
</reference>
<dbReference type="GO" id="GO:0017004">
    <property type="term" value="P:cytochrome complex assembly"/>
    <property type="evidence" value="ECO:0007669"/>
    <property type="project" value="UniProtKB-KW"/>
</dbReference>
<gene>
    <name evidence="8" type="ORF">OSB_31070</name>
</gene>
<dbReference type="InterPro" id="IPR051790">
    <property type="entry name" value="Cytochrome_c-biogenesis_DsbD"/>
</dbReference>
<dbReference type="RefSeq" id="WP_049835797.1">
    <property type="nucleotide sequence ID" value="NZ_CP012160.1"/>
</dbReference>
<evidence type="ECO:0000256" key="3">
    <source>
        <dbReference type="ARBA" id="ARBA00022692"/>
    </source>
</evidence>
<feature type="domain" description="Cytochrome C biogenesis protein transmembrane" evidence="7">
    <location>
        <begin position="4"/>
        <end position="206"/>
    </location>
</feature>
<keyword evidence="5" id="KW-1133">Transmembrane helix</keyword>
<dbReference type="AlphaFoldDB" id="A0A0K0Y9N5"/>
<dbReference type="Proteomes" id="UP000067444">
    <property type="component" value="Chromosome"/>
</dbReference>
<dbReference type="KEGG" id="otm:OSB_31070"/>
<evidence type="ECO:0000313" key="9">
    <source>
        <dbReference type="Proteomes" id="UP000067444"/>
    </source>
</evidence>
<keyword evidence="6" id="KW-0472">Membrane</keyword>
<keyword evidence="4" id="KW-0201">Cytochrome c-type biogenesis</keyword>
<dbReference type="InterPro" id="IPR003834">
    <property type="entry name" value="Cyt_c_assmbl_TM_dom"/>
</dbReference>
<protein>
    <submittedName>
        <fullName evidence="8">Cytochrome C biogenesis protein transmembrane region</fullName>
    </submittedName>
</protein>
<evidence type="ECO:0000256" key="5">
    <source>
        <dbReference type="ARBA" id="ARBA00022989"/>
    </source>
</evidence>
<evidence type="ECO:0000256" key="6">
    <source>
        <dbReference type="ARBA" id="ARBA00023136"/>
    </source>
</evidence>
<dbReference type="Pfam" id="PF02683">
    <property type="entry name" value="DsbD_TM"/>
    <property type="match status" value="1"/>
</dbReference>
<accession>A0A0K0Y9N5</accession>
<comment type="similarity">
    <text evidence="2">Belongs to the DsbD family.</text>
</comment>
<keyword evidence="3 8" id="KW-0812">Transmembrane</keyword>
<evidence type="ECO:0000313" key="8">
    <source>
        <dbReference type="EMBL" id="AKS47621.1"/>
    </source>
</evidence>
<name>A0A0K0Y9N5_9RHOB</name>
<dbReference type="STRING" id="1458307.OSB_31070"/>
<proteinExistence type="inferred from homology"/>
<dbReference type="PATRIC" id="fig|1458307.3.peg.3132"/>
<evidence type="ECO:0000259" key="7">
    <source>
        <dbReference type="Pfam" id="PF02683"/>
    </source>
</evidence>